<gene>
    <name evidence="1" type="ORF">BN873_890058</name>
</gene>
<evidence type="ECO:0008006" key="3">
    <source>
        <dbReference type="Google" id="ProtNLM"/>
    </source>
</evidence>
<accession>W6M9C0</accession>
<sequence>MMGIVPIVAHSTEPARYAVMDIETADADESAVAVAKELLKAPKNWKAETVERKRPEREAAIERKAALLDASPITCLSLKTDRIAVLFNGMGNDSFDIPGWVVLPCEDEKGLLMTLRVLLNASTCQSTELVGQNFGFDIGKLRNAYMRHRLYLPCALMPGDGSPPMFDLMRQIRYFSTEYHNEPFVSLEVIARILGLPQPKQVIKGSDCPRLYKEGRYQEILIYNAIDAETTERAYLLMTGNAPDLA</sequence>
<organism evidence="1 2">
    <name type="scientific">Candidatus Competibacter denitrificans Run_A_D11</name>
    <dbReference type="NCBI Taxonomy" id="1400863"/>
    <lineage>
        <taxon>Bacteria</taxon>
        <taxon>Pseudomonadati</taxon>
        <taxon>Pseudomonadota</taxon>
        <taxon>Gammaproteobacteria</taxon>
        <taxon>Candidatus Competibacteraceae</taxon>
        <taxon>Candidatus Competibacter</taxon>
    </lineage>
</organism>
<dbReference type="AlphaFoldDB" id="W6M9C0"/>
<evidence type="ECO:0000313" key="1">
    <source>
        <dbReference type="EMBL" id="CDI04152.1"/>
    </source>
</evidence>
<reference evidence="1" key="1">
    <citation type="submission" date="2013-07" db="EMBL/GenBank/DDBJ databases">
        <authorList>
            <person name="McIlroy S."/>
        </authorList>
    </citation>
    <scope>NUCLEOTIDE SEQUENCE [LARGE SCALE GENOMIC DNA]</scope>
    <source>
        <strain evidence="1">Run_A_D11</strain>
    </source>
</reference>
<dbReference type="SUPFAM" id="SSF53098">
    <property type="entry name" value="Ribonuclease H-like"/>
    <property type="match status" value="1"/>
</dbReference>
<protein>
    <recommendedName>
        <fullName evidence="3">3'-5' exonuclease</fullName>
    </recommendedName>
</protein>
<name>W6M9C0_9GAMM</name>
<dbReference type="STRING" id="1400863.BN873_890058"/>
<dbReference type="Proteomes" id="UP000035760">
    <property type="component" value="Unassembled WGS sequence"/>
</dbReference>
<reference evidence="1" key="2">
    <citation type="submission" date="2014-03" db="EMBL/GenBank/DDBJ databases">
        <title>Candidatus Competibacter-lineage genomes retrieved from metagenomes reveal functional metabolic diversity.</title>
        <authorList>
            <person name="McIlroy S.J."/>
            <person name="Albertsen M."/>
            <person name="Andresen E.K."/>
            <person name="Saunders A.M."/>
            <person name="Kristiansen R."/>
            <person name="Stokholm-Bjerregaard M."/>
            <person name="Nielsen K.L."/>
            <person name="Nielsen P.H."/>
        </authorList>
    </citation>
    <scope>NUCLEOTIDE SEQUENCE</scope>
    <source>
        <strain evidence="1">Run_A_D11</strain>
    </source>
</reference>
<evidence type="ECO:0000313" key="2">
    <source>
        <dbReference type="Proteomes" id="UP000035760"/>
    </source>
</evidence>
<dbReference type="InterPro" id="IPR012337">
    <property type="entry name" value="RNaseH-like_sf"/>
</dbReference>
<comment type="caution">
    <text evidence="1">The sequence shown here is derived from an EMBL/GenBank/DDBJ whole genome shotgun (WGS) entry which is preliminary data.</text>
</comment>
<dbReference type="OrthoDB" id="7057183at2"/>
<dbReference type="RefSeq" id="WP_048675976.1">
    <property type="nucleotide sequence ID" value="NZ_CBTJ020000101.1"/>
</dbReference>
<dbReference type="EMBL" id="CBTJ020000101">
    <property type="protein sequence ID" value="CDI04152.1"/>
    <property type="molecule type" value="Genomic_DNA"/>
</dbReference>
<keyword evidence="2" id="KW-1185">Reference proteome</keyword>
<proteinExistence type="predicted"/>